<feature type="domain" description="Vacuolar sorting protein Vps3844 C-terminal" evidence="3">
    <location>
        <begin position="284"/>
        <end position="393"/>
    </location>
</feature>
<gene>
    <name evidence="5" type="ORF">DM02DRAFT_608203</name>
</gene>
<feature type="transmembrane region" description="Helical" evidence="1">
    <location>
        <begin position="358"/>
        <end position="380"/>
    </location>
</feature>
<dbReference type="Pfam" id="PF21656">
    <property type="entry name" value="DUF6859"/>
    <property type="match status" value="1"/>
</dbReference>
<accession>A0A2V1EC24</accession>
<dbReference type="EMBL" id="KZ805301">
    <property type="protein sequence ID" value="PVI08097.1"/>
    <property type="molecule type" value="Genomic_DNA"/>
</dbReference>
<feature type="chain" id="PRO_5016079737" evidence="2">
    <location>
        <begin position="19"/>
        <end position="401"/>
    </location>
</feature>
<feature type="domain" description="Vacuolar sorting protein Vps3844 N-terminal" evidence="4">
    <location>
        <begin position="40"/>
        <end position="142"/>
    </location>
</feature>
<evidence type="ECO:0000313" key="5">
    <source>
        <dbReference type="EMBL" id="PVI08097.1"/>
    </source>
</evidence>
<reference evidence="5 6" key="1">
    <citation type="journal article" date="2018" name="Sci. Rep.">
        <title>Comparative genomics provides insights into the lifestyle and reveals functional heterogeneity of dark septate endophytic fungi.</title>
        <authorList>
            <person name="Knapp D.G."/>
            <person name="Nemeth J.B."/>
            <person name="Barry K."/>
            <person name="Hainaut M."/>
            <person name="Henrissat B."/>
            <person name="Johnson J."/>
            <person name="Kuo A."/>
            <person name="Lim J.H.P."/>
            <person name="Lipzen A."/>
            <person name="Nolan M."/>
            <person name="Ohm R.A."/>
            <person name="Tamas L."/>
            <person name="Grigoriev I.V."/>
            <person name="Spatafora J.W."/>
            <person name="Nagy L.G."/>
            <person name="Kovacs G.M."/>
        </authorList>
    </citation>
    <scope>NUCLEOTIDE SEQUENCE [LARGE SCALE GENOMIC DNA]</scope>
    <source>
        <strain evidence="5 6">DSE2036</strain>
    </source>
</reference>
<proteinExistence type="predicted"/>
<evidence type="ECO:0000256" key="1">
    <source>
        <dbReference type="SAM" id="Phobius"/>
    </source>
</evidence>
<keyword evidence="2" id="KW-0732">Signal</keyword>
<evidence type="ECO:0000259" key="4">
    <source>
        <dbReference type="Pfam" id="PF21656"/>
    </source>
</evidence>
<dbReference type="PANTHER" id="PTHR36853:SF1">
    <property type="entry name" value="DUF3844 DOMAIN-CONTAINING PROTEIN"/>
    <property type="match status" value="1"/>
</dbReference>
<organism evidence="5 6">
    <name type="scientific">Periconia macrospinosa</name>
    <dbReference type="NCBI Taxonomy" id="97972"/>
    <lineage>
        <taxon>Eukaryota</taxon>
        <taxon>Fungi</taxon>
        <taxon>Dikarya</taxon>
        <taxon>Ascomycota</taxon>
        <taxon>Pezizomycotina</taxon>
        <taxon>Dothideomycetes</taxon>
        <taxon>Pleosporomycetidae</taxon>
        <taxon>Pleosporales</taxon>
        <taxon>Massarineae</taxon>
        <taxon>Periconiaceae</taxon>
        <taxon>Periconia</taxon>
    </lineage>
</organism>
<dbReference type="InterPro" id="IPR024382">
    <property type="entry name" value="Vps3844_C"/>
</dbReference>
<evidence type="ECO:0000313" key="6">
    <source>
        <dbReference type="Proteomes" id="UP000244855"/>
    </source>
</evidence>
<keyword evidence="1" id="KW-1133">Transmembrane helix</keyword>
<dbReference type="Pfam" id="PF12955">
    <property type="entry name" value="Vps3844_C"/>
    <property type="match status" value="1"/>
</dbReference>
<dbReference type="OrthoDB" id="5583277at2759"/>
<dbReference type="InterPro" id="IPR053065">
    <property type="entry name" value="Archenteron_Induction-Rel"/>
</dbReference>
<keyword evidence="1" id="KW-0472">Membrane</keyword>
<feature type="signal peptide" evidence="2">
    <location>
        <begin position="1"/>
        <end position="18"/>
    </location>
</feature>
<dbReference type="AlphaFoldDB" id="A0A2V1EC24"/>
<dbReference type="PANTHER" id="PTHR36853">
    <property type="entry name" value="EXPRESSED PROTEIN"/>
    <property type="match status" value="1"/>
</dbReference>
<sequence length="401" mass="43939">MKLSWGLTFTSLCSAASAARDAHVYMYDTKAGSLEQTPASVTPETARLILARRLGLSDFHTLDNPSAETIRNLNVYGGKHPKFFGGKGQYELKTKQLLWLDDADEFEALAPCFKEKEWLRFTIPDAPSTSDNERLLSDMIQQARSLAGDEHDPYQHDMDRGVLFPNEDLTVAHLKFKDLAPPAEDNQCSFLSYVNPYPDLTIVLMPPSSPKSKRRVQPYGTYLMPTADHSRRQVAAAQVSKETPLSLASASADVPDNLEDFPVVTYAKSKDDNTTAPLGILKTCYESQSKCTAATNGCTGHGKCVNRNGGKKERGFDCWHCACEAEVKMHDGKGMETSKKTVYWGGPACQKKDISVPFWLLAGTTVLFAFLISSGIGLMYSMGSEELPSVIGAGVSGPSRK</sequence>
<keyword evidence="1" id="KW-0812">Transmembrane</keyword>
<dbReference type="STRING" id="97972.A0A2V1EC24"/>
<keyword evidence="6" id="KW-1185">Reference proteome</keyword>
<evidence type="ECO:0000259" key="3">
    <source>
        <dbReference type="Pfam" id="PF12955"/>
    </source>
</evidence>
<dbReference type="InterPro" id="IPR049205">
    <property type="entry name" value="Vps3844_N"/>
</dbReference>
<dbReference type="Proteomes" id="UP000244855">
    <property type="component" value="Unassembled WGS sequence"/>
</dbReference>
<evidence type="ECO:0000256" key="2">
    <source>
        <dbReference type="SAM" id="SignalP"/>
    </source>
</evidence>
<protein>
    <submittedName>
        <fullName evidence="5">Uncharacterized protein</fullName>
    </submittedName>
</protein>
<dbReference type="GO" id="GO:0005783">
    <property type="term" value="C:endoplasmic reticulum"/>
    <property type="evidence" value="ECO:0007669"/>
    <property type="project" value="TreeGrafter"/>
</dbReference>
<name>A0A2V1EC24_9PLEO</name>